<evidence type="ECO:0000256" key="1">
    <source>
        <dbReference type="ARBA" id="ARBA00007992"/>
    </source>
</evidence>
<accession>A0A017SAK8</accession>
<keyword evidence="4" id="KW-0560">Oxidoreductase</keyword>
<evidence type="ECO:0000256" key="2">
    <source>
        <dbReference type="ARBA" id="ARBA00022630"/>
    </source>
</evidence>
<dbReference type="AlphaFoldDB" id="A0A017SAK8"/>
<dbReference type="PANTHER" id="PTHR13789:SF309">
    <property type="entry name" value="PUTATIVE (AFU_ORTHOLOGUE AFUA_6G14510)-RELATED"/>
    <property type="match status" value="1"/>
</dbReference>
<evidence type="ECO:0000259" key="6">
    <source>
        <dbReference type="Pfam" id="PF01494"/>
    </source>
</evidence>
<reference evidence="8" key="1">
    <citation type="journal article" date="2014" name="Nat. Commun.">
        <title>Genomic adaptations of the halophilic Dead Sea filamentous fungus Eurotium rubrum.</title>
        <authorList>
            <person name="Kis-Papo T."/>
            <person name="Weig A.R."/>
            <person name="Riley R."/>
            <person name="Persoh D."/>
            <person name="Salamov A."/>
            <person name="Sun H."/>
            <person name="Lipzen A."/>
            <person name="Wasser S.P."/>
            <person name="Rambold G."/>
            <person name="Grigoriev I.V."/>
            <person name="Nevo E."/>
        </authorList>
    </citation>
    <scope>NUCLEOTIDE SEQUENCE [LARGE SCALE GENOMIC DNA]</scope>
    <source>
        <strain evidence="8">CBS 135680</strain>
    </source>
</reference>
<dbReference type="Pfam" id="PF01494">
    <property type="entry name" value="FAD_binding_3"/>
    <property type="match status" value="1"/>
</dbReference>
<keyword evidence="2" id="KW-0285">Flavoprotein</keyword>
<keyword evidence="3" id="KW-0274">FAD</keyword>
<dbReference type="RefSeq" id="XP_040637549.1">
    <property type="nucleotide sequence ID" value="XM_040779111.1"/>
</dbReference>
<evidence type="ECO:0000313" key="8">
    <source>
        <dbReference type="Proteomes" id="UP000019804"/>
    </source>
</evidence>
<dbReference type="SUPFAM" id="SSF51905">
    <property type="entry name" value="FAD/NAD(P)-binding domain"/>
    <property type="match status" value="1"/>
</dbReference>
<dbReference type="GO" id="GO:0004497">
    <property type="term" value="F:monooxygenase activity"/>
    <property type="evidence" value="ECO:0007669"/>
    <property type="project" value="UniProtKB-KW"/>
</dbReference>
<dbReference type="Proteomes" id="UP000019804">
    <property type="component" value="Unassembled WGS sequence"/>
</dbReference>
<dbReference type="InterPro" id="IPR036188">
    <property type="entry name" value="FAD/NAD-bd_sf"/>
</dbReference>
<protein>
    <submittedName>
        <fullName evidence="7">FAD/NAD(P)-binding domain-containing protein</fullName>
    </submittedName>
</protein>
<proteinExistence type="inferred from homology"/>
<dbReference type="InterPro" id="IPR050493">
    <property type="entry name" value="FAD-dep_Monooxygenase_BioMet"/>
</dbReference>
<sequence>MKRDLKIAIIGGGISGCTAYLQLKRHLPGNHDITIYEAYNTDKNATHADWQDGPTHSSTLVVGGGLGLGPNGLHVLQRLDGNLVRDIVRGGYVISHGNMKDKNGRLLVRMDTIADPGSSPVNQSTHVLGCSRHALWRCLRARIPDRDVICRRIEGVIANPDERNVITFVGDINTAEADLVIGADGLKSTVKRALFPEAKDLYPPQYEGLVGIGGFIPADQVRQHVELGSMNFILGGNGFFGYFFAESDPAAPHRDSSSQVSEPGSSLAWWSTYSADECPDPKALDKDEVVRQLRERHADWGDPVIQSILHSLHVENMYPTWTSPALPKWERFGVVLVGDAAHALPPTSGQGSSQALEDVEALTMFLAHYLGRVDDKHASTQDYTLAIRRATKDYEQLRQPHVADILKRAQQSQNSKRTMGWVEEYAMYWFMWVLGFFPGWMTGPVQAEYNYNIAEDVKRRLR</sequence>
<dbReference type="PROSITE" id="PS51257">
    <property type="entry name" value="PROKAR_LIPOPROTEIN"/>
    <property type="match status" value="1"/>
</dbReference>
<dbReference type="InterPro" id="IPR002938">
    <property type="entry name" value="FAD-bd"/>
</dbReference>
<gene>
    <name evidence="7" type="ORF">EURHEDRAFT_378851</name>
</gene>
<dbReference type="GO" id="GO:0071949">
    <property type="term" value="F:FAD binding"/>
    <property type="evidence" value="ECO:0007669"/>
    <property type="project" value="InterPro"/>
</dbReference>
<dbReference type="STRING" id="1388766.A0A017SAK8"/>
<dbReference type="EMBL" id="KK088429">
    <property type="protein sequence ID" value="EYE93861.1"/>
    <property type="molecule type" value="Genomic_DNA"/>
</dbReference>
<dbReference type="GeneID" id="63694235"/>
<keyword evidence="5" id="KW-0503">Monooxygenase</keyword>
<dbReference type="PRINTS" id="PR00420">
    <property type="entry name" value="RNGMNOXGNASE"/>
</dbReference>
<evidence type="ECO:0000256" key="3">
    <source>
        <dbReference type="ARBA" id="ARBA00022827"/>
    </source>
</evidence>
<evidence type="ECO:0000313" key="7">
    <source>
        <dbReference type="EMBL" id="EYE93861.1"/>
    </source>
</evidence>
<dbReference type="Gene3D" id="3.50.50.60">
    <property type="entry name" value="FAD/NAD(P)-binding domain"/>
    <property type="match status" value="1"/>
</dbReference>
<keyword evidence="8" id="KW-1185">Reference proteome</keyword>
<evidence type="ECO:0000256" key="5">
    <source>
        <dbReference type="ARBA" id="ARBA00023033"/>
    </source>
</evidence>
<evidence type="ECO:0000256" key="4">
    <source>
        <dbReference type="ARBA" id="ARBA00023002"/>
    </source>
</evidence>
<feature type="domain" description="FAD-binding" evidence="6">
    <location>
        <begin position="170"/>
        <end position="371"/>
    </location>
</feature>
<name>A0A017SAK8_ASPRC</name>
<dbReference type="HOGENOM" id="CLU_009665_18_0_1"/>
<dbReference type="PANTHER" id="PTHR13789">
    <property type="entry name" value="MONOOXYGENASE"/>
    <property type="match status" value="1"/>
</dbReference>
<comment type="similarity">
    <text evidence="1">Belongs to the paxM FAD-dependent monooxygenase family.</text>
</comment>
<organism evidence="7 8">
    <name type="scientific">Aspergillus ruber (strain CBS 135680)</name>
    <dbReference type="NCBI Taxonomy" id="1388766"/>
    <lineage>
        <taxon>Eukaryota</taxon>
        <taxon>Fungi</taxon>
        <taxon>Dikarya</taxon>
        <taxon>Ascomycota</taxon>
        <taxon>Pezizomycotina</taxon>
        <taxon>Eurotiomycetes</taxon>
        <taxon>Eurotiomycetidae</taxon>
        <taxon>Eurotiales</taxon>
        <taxon>Aspergillaceae</taxon>
        <taxon>Aspergillus</taxon>
        <taxon>Aspergillus subgen. Aspergillus</taxon>
    </lineage>
</organism>
<dbReference type="OrthoDB" id="16820at2759"/>